<sequence>MVTDVAAKKLATTAADCGACRDAFLYDAGDPHCALHLQVRATLAGSGRLAAGDGGG</sequence>
<accession>B9FA74</accession>
<dbReference type="AlphaFoldDB" id="B9FA74"/>
<proteinExistence type="predicted"/>
<reference evidence="1" key="2">
    <citation type="submission" date="2008-12" db="EMBL/GenBank/DDBJ databases">
        <title>Improved gene annotation of the rice (Oryza sativa) genomes.</title>
        <authorList>
            <person name="Wang J."/>
            <person name="Li R."/>
            <person name="Fan W."/>
            <person name="Huang Q."/>
            <person name="Zhang J."/>
            <person name="Zhou Y."/>
            <person name="Hu Y."/>
            <person name="Zi S."/>
            <person name="Li J."/>
            <person name="Ni P."/>
            <person name="Zheng H."/>
            <person name="Zhang Y."/>
            <person name="Zhao M."/>
            <person name="Hao Q."/>
            <person name="McDermott J."/>
            <person name="Samudrala R."/>
            <person name="Kristiansen K."/>
            <person name="Wong G.K.-S."/>
        </authorList>
    </citation>
    <scope>NUCLEOTIDE SEQUENCE</scope>
</reference>
<organism evidence="1">
    <name type="scientific">Oryza sativa subsp. japonica</name>
    <name type="common">Rice</name>
    <dbReference type="NCBI Taxonomy" id="39947"/>
    <lineage>
        <taxon>Eukaryota</taxon>
        <taxon>Viridiplantae</taxon>
        <taxon>Streptophyta</taxon>
        <taxon>Embryophyta</taxon>
        <taxon>Tracheophyta</taxon>
        <taxon>Spermatophyta</taxon>
        <taxon>Magnoliopsida</taxon>
        <taxon>Liliopsida</taxon>
        <taxon>Poales</taxon>
        <taxon>Poaceae</taxon>
        <taxon>BOP clade</taxon>
        <taxon>Oryzoideae</taxon>
        <taxon>Oryzeae</taxon>
        <taxon>Oryzinae</taxon>
        <taxon>Oryza</taxon>
        <taxon>Oryza sativa</taxon>
    </lineage>
</organism>
<evidence type="ECO:0000313" key="1">
    <source>
        <dbReference type="EMBL" id="EEE59652.1"/>
    </source>
</evidence>
<dbReference type="EMBL" id="CM000140">
    <property type="protein sequence ID" value="EEE59652.1"/>
    <property type="molecule type" value="Genomic_DNA"/>
</dbReference>
<name>B9FA74_ORYSJ</name>
<dbReference type="Proteomes" id="UP000007752">
    <property type="component" value="Chromosome 3"/>
</dbReference>
<gene>
    <name evidence="1" type="ORF">OsJ_12031</name>
</gene>
<protein>
    <submittedName>
        <fullName evidence="1">Uncharacterized protein</fullName>
    </submittedName>
</protein>
<reference evidence="1" key="1">
    <citation type="journal article" date="2005" name="PLoS Biol.">
        <title>The genomes of Oryza sativa: a history of duplications.</title>
        <authorList>
            <person name="Yu J."/>
            <person name="Wang J."/>
            <person name="Lin W."/>
            <person name="Li S."/>
            <person name="Li H."/>
            <person name="Zhou J."/>
            <person name="Ni P."/>
            <person name="Dong W."/>
            <person name="Hu S."/>
            <person name="Zeng C."/>
            <person name="Zhang J."/>
            <person name="Zhang Y."/>
            <person name="Li R."/>
            <person name="Xu Z."/>
            <person name="Li S."/>
            <person name="Li X."/>
            <person name="Zheng H."/>
            <person name="Cong L."/>
            <person name="Lin L."/>
            <person name="Yin J."/>
            <person name="Geng J."/>
            <person name="Li G."/>
            <person name="Shi J."/>
            <person name="Liu J."/>
            <person name="Lv H."/>
            <person name="Li J."/>
            <person name="Wang J."/>
            <person name="Deng Y."/>
            <person name="Ran L."/>
            <person name="Shi X."/>
            <person name="Wang X."/>
            <person name="Wu Q."/>
            <person name="Li C."/>
            <person name="Ren X."/>
            <person name="Wang J."/>
            <person name="Wang X."/>
            <person name="Li D."/>
            <person name="Liu D."/>
            <person name="Zhang X."/>
            <person name="Ji Z."/>
            <person name="Zhao W."/>
            <person name="Sun Y."/>
            <person name="Zhang Z."/>
            <person name="Bao J."/>
            <person name="Han Y."/>
            <person name="Dong L."/>
            <person name="Ji J."/>
            <person name="Chen P."/>
            <person name="Wu S."/>
            <person name="Liu J."/>
            <person name="Xiao Y."/>
            <person name="Bu D."/>
            <person name="Tan J."/>
            <person name="Yang L."/>
            <person name="Ye C."/>
            <person name="Zhang J."/>
            <person name="Xu J."/>
            <person name="Zhou Y."/>
            <person name="Yu Y."/>
            <person name="Zhang B."/>
            <person name="Zhuang S."/>
            <person name="Wei H."/>
            <person name="Liu B."/>
            <person name="Lei M."/>
            <person name="Yu H."/>
            <person name="Li Y."/>
            <person name="Xu H."/>
            <person name="Wei S."/>
            <person name="He X."/>
            <person name="Fang L."/>
            <person name="Zhang Z."/>
            <person name="Zhang Y."/>
            <person name="Huang X."/>
            <person name="Su Z."/>
            <person name="Tong W."/>
            <person name="Li J."/>
            <person name="Tong Z."/>
            <person name="Li S."/>
            <person name="Ye J."/>
            <person name="Wang L."/>
            <person name="Fang L."/>
            <person name="Lei T."/>
            <person name="Chen C."/>
            <person name="Chen H."/>
            <person name="Xu Z."/>
            <person name="Li H."/>
            <person name="Huang H."/>
            <person name="Zhang F."/>
            <person name="Xu H."/>
            <person name="Li N."/>
            <person name="Zhao C."/>
            <person name="Li S."/>
            <person name="Dong L."/>
            <person name="Huang Y."/>
            <person name="Li L."/>
            <person name="Xi Y."/>
            <person name="Qi Q."/>
            <person name="Li W."/>
            <person name="Zhang B."/>
            <person name="Hu W."/>
            <person name="Zhang Y."/>
            <person name="Tian X."/>
            <person name="Jiao Y."/>
            <person name="Liang X."/>
            <person name="Jin J."/>
            <person name="Gao L."/>
            <person name="Zheng W."/>
            <person name="Hao B."/>
            <person name="Liu S."/>
            <person name="Wang W."/>
            <person name="Yuan L."/>
            <person name="Cao M."/>
            <person name="McDermott J."/>
            <person name="Samudrala R."/>
            <person name="Wang J."/>
            <person name="Wong G.K."/>
            <person name="Yang H."/>
        </authorList>
    </citation>
    <scope>NUCLEOTIDE SEQUENCE [LARGE SCALE GENOMIC DNA]</scope>
</reference>